<keyword evidence="2" id="KW-1185">Reference proteome</keyword>
<accession>A0A562NPD9</accession>
<name>A0A562NPD9_9HYPH</name>
<proteinExistence type="predicted"/>
<comment type="caution">
    <text evidence="1">The sequence shown here is derived from an EMBL/GenBank/DDBJ whole genome shotgun (WGS) entry which is preliminary data.</text>
</comment>
<dbReference type="AlphaFoldDB" id="A0A562NPD9"/>
<sequence length="178" mass="19113">MATLRDCLSAIERHIGFPKSRSITVSRRLQERGALPLGAPGIAPELDAHDVVSLIIALAADTALHEAPDAVERYRALTPGGADLTDAPASIDTAGRELDIMADIAIHGNADLLRRDRIEVVANWPEVAITDATSGQIKRFVAPGALATNWQANGHRKSTTINGSAFVDCIQYLFERSH</sequence>
<dbReference type="EMBL" id="VLKT01000023">
    <property type="protein sequence ID" value="TWI34067.1"/>
    <property type="molecule type" value="Genomic_DNA"/>
</dbReference>
<organism evidence="1 2">
    <name type="scientific">Mesorhizobium tianshanense</name>
    <dbReference type="NCBI Taxonomy" id="39844"/>
    <lineage>
        <taxon>Bacteria</taxon>
        <taxon>Pseudomonadati</taxon>
        <taxon>Pseudomonadota</taxon>
        <taxon>Alphaproteobacteria</taxon>
        <taxon>Hyphomicrobiales</taxon>
        <taxon>Phyllobacteriaceae</taxon>
        <taxon>Mesorhizobium</taxon>
    </lineage>
</organism>
<dbReference type="RefSeq" id="WP_145719903.1">
    <property type="nucleotide sequence ID" value="NZ_BSPF01000002.1"/>
</dbReference>
<dbReference type="OrthoDB" id="8420487at2"/>
<gene>
    <name evidence="1" type="ORF">IQ26_03825</name>
</gene>
<evidence type="ECO:0000313" key="2">
    <source>
        <dbReference type="Proteomes" id="UP000317122"/>
    </source>
</evidence>
<reference evidence="1 2" key="1">
    <citation type="journal article" date="2015" name="Stand. Genomic Sci.">
        <title>Genomic Encyclopedia of Bacterial and Archaeal Type Strains, Phase III: the genomes of soil and plant-associated and newly described type strains.</title>
        <authorList>
            <person name="Whitman W.B."/>
            <person name="Woyke T."/>
            <person name="Klenk H.P."/>
            <person name="Zhou Y."/>
            <person name="Lilburn T.G."/>
            <person name="Beck B.J."/>
            <person name="De Vos P."/>
            <person name="Vandamme P."/>
            <person name="Eisen J.A."/>
            <person name="Garrity G."/>
            <person name="Hugenholtz P."/>
            <person name="Kyrpides N.C."/>
        </authorList>
    </citation>
    <scope>NUCLEOTIDE SEQUENCE [LARGE SCALE GENOMIC DNA]</scope>
    <source>
        <strain evidence="1 2">CGMCC 1.2546</strain>
    </source>
</reference>
<protein>
    <submittedName>
        <fullName evidence="1">Uncharacterized protein</fullName>
    </submittedName>
</protein>
<dbReference type="Proteomes" id="UP000317122">
    <property type="component" value="Unassembled WGS sequence"/>
</dbReference>
<evidence type="ECO:0000313" key="1">
    <source>
        <dbReference type="EMBL" id="TWI34067.1"/>
    </source>
</evidence>